<reference evidence="7 8" key="1">
    <citation type="submission" date="2018-02" db="EMBL/GenBank/DDBJ databases">
        <title>The genomes of Aspergillus section Nigri reveals drivers in fungal speciation.</title>
        <authorList>
            <consortium name="DOE Joint Genome Institute"/>
            <person name="Vesth T.C."/>
            <person name="Nybo J."/>
            <person name="Theobald S."/>
            <person name="Brandl J."/>
            <person name="Frisvad J.C."/>
            <person name="Nielsen K.F."/>
            <person name="Lyhne E.K."/>
            <person name="Kogle M.E."/>
            <person name="Kuo A."/>
            <person name="Riley R."/>
            <person name="Clum A."/>
            <person name="Nolan M."/>
            <person name="Lipzen A."/>
            <person name="Salamov A."/>
            <person name="Henrissat B."/>
            <person name="Wiebenga A."/>
            <person name="De vries R.P."/>
            <person name="Grigoriev I.V."/>
            <person name="Mortensen U.H."/>
            <person name="Andersen M.R."/>
            <person name="Baker S.E."/>
        </authorList>
    </citation>
    <scope>NUCLEOTIDE SEQUENCE [LARGE SCALE GENOMIC DNA]</scope>
    <source>
        <strain evidence="7 8">CBS 707.79</strain>
    </source>
</reference>
<dbReference type="Pfam" id="PF00389">
    <property type="entry name" value="2-Hacid_dh"/>
    <property type="match status" value="1"/>
</dbReference>
<dbReference type="GO" id="GO:0051287">
    <property type="term" value="F:NAD binding"/>
    <property type="evidence" value="ECO:0007669"/>
    <property type="project" value="InterPro"/>
</dbReference>
<dbReference type="PANTHER" id="PTHR42789:SF1">
    <property type="entry name" value="D-ISOMER SPECIFIC 2-HYDROXYACID DEHYDROGENASE FAMILY PROTEIN (AFU_ORTHOLOGUE AFUA_6G10090)"/>
    <property type="match status" value="1"/>
</dbReference>
<evidence type="ECO:0000259" key="5">
    <source>
        <dbReference type="Pfam" id="PF00389"/>
    </source>
</evidence>
<dbReference type="AlphaFoldDB" id="A0A319D656"/>
<dbReference type="SUPFAM" id="SSF52283">
    <property type="entry name" value="Formate/glycerate dehydrogenase catalytic domain-like"/>
    <property type="match status" value="1"/>
</dbReference>
<dbReference type="SUPFAM" id="SSF51735">
    <property type="entry name" value="NAD(P)-binding Rossmann-fold domains"/>
    <property type="match status" value="1"/>
</dbReference>
<dbReference type="EMBL" id="KZ825904">
    <property type="protein sequence ID" value="PYH92906.1"/>
    <property type="molecule type" value="Genomic_DNA"/>
</dbReference>
<evidence type="ECO:0000256" key="2">
    <source>
        <dbReference type="ARBA" id="ARBA00023002"/>
    </source>
</evidence>
<dbReference type="Pfam" id="PF02826">
    <property type="entry name" value="2-Hacid_dh_C"/>
    <property type="match status" value="1"/>
</dbReference>
<dbReference type="STRING" id="1448320.A0A319D656"/>
<proteinExistence type="inferred from homology"/>
<evidence type="ECO:0000256" key="4">
    <source>
        <dbReference type="RuleBase" id="RU003719"/>
    </source>
</evidence>
<dbReference type="PANTHER" id="PTHR42789">
    <property type="entry name" value="D-ISOMER SPECIFIC 2-HYDROXYACID DEHYDROGENASE FAMILY PROTEIN (AFU_ORTHOLOGUE AFUA_6G10090)"/>
    <property type="match status" value="1"/>
</dbReference>
<protein>
    <submittedName>
        <fullName evidence="7">D-isomer-specific 2-hydroxyacid dehydrogenase family protein</fullName>
    </submittedName>
</protein>
<sequence length="341" mass="36881">MTPKLALLDDYQNIAPKHFAHLTSRVSISYFPDTLNPRDAAQQKQLIERLYPFEIIVAQRERTPFSKETLSALPNLKLLLTTGARNLALDTAYCAERGIPVAGTLSRPVGVHSTVQHTWALILGVARHVARDDAAIKRGEWQGSLGMTLAGKTLGLLGVGKLGAQVGRIAIQAFGMSVIAWSSNLTQAKADEQAGAMGLPAGSFRAVADKLAFFGQADVVSLHNVLSERSRGIVGPEELAAMKKTALLVNTSRGPLVDEHALLGTLQRGGIAGAALDVFEPEPLPVDSPWRTTRWGTEGRSEVLLTPHMGYGDEQIHGWYSEVAENLERWLDGGELTVRLN</sequence>
<name>A0A319D656_9EURO</name>
<keyword evidence="3" id="KW-0520">NAD</keyword>
<comment type="similarity">
    <text evidence="1 4">Belongs to the D-isomer specific 2-hydroxyacid dehydrogenase family.</text>
</comment>
<evidence type="ECO:0000256" key="1">
    <source>
        <dbReference type="ARBA" id="ARBA00005854"/>
    </source>
</evidence>
<dbReference type="InterPro" id="IPR029753">
    <property type="entry name" value="D-isomer_DH_CS"/>
</dbReference>
<feature type="domain" description="D-isomer specific 2-hydroxyacid dehydrogenase catalytic" evidence="5">
    <location>
        <begin position="29"/>
        <end position="340"/>
    </location>
</feature>
<dbReference type="OrthoDB" id="298012at2759"/>
<dbReference type="InterPro" id="IPR006140">
    <property type="entry name" value="D-isomer_DH_NAD-bd"/>
</dbReference>
<dbReference type="InterPro" id="IPR006139">
    <property type="entry name" value="D-isomer_2_OHA_DH_cat_dom"/>
</dbReference>
<gene>
    <name evidence="7" type="ORF">BO71DRAFT_382587</name>
</gene>
<dbReference type="Proteomes" id="UP000247810">
    <property type="component" value="Unassembled WGS sequence"/>
</dbReference>
<accession>A0A319D656</accession>
<evidence type="ECO:0000256" key="3">
    <source>
        <dbReference type="ARBA" id="ARBA00023027"/>
    </source>
</evidence>
<dbReference type="CDD" id="cd12169">
    <property type="entry name" value="PGDH_like_1"/>
    <property type="match status" value="1"/>
</dbReference>
<dbReference type="InterPro" id="IPR036291">
    <property type="entry name" value="NAD(P)-bd_dom_sf"/>
</dbReference>
<dbReference type="InterPro" id="IPR050857">
    <property type="entry name" value="D-2-hydroxyacid_DH"/>
</dbReference>
<organism evidence="7 8">
    <name type="scientific">Aspergillus ellipticus CBS 707.79</name>
    <dbReference type="NCBI Taxonomy" id="1448320"/>
    <lineage>
        <taxon>Eukaryota</taxon>
        <taxon>Fungi</taxon>
        <taxon>Dikarya</taxon>
        <taxon>Ascomycota</taxon>
        <taxon>Pezizomycotina</taxon>
        <taxon>Eurotiomycetes</taxon>
        <taxon>Eurotiomycetidae</taxon>
        <taxon>Eurotiales</taxon>
        <taxon>Aspergillaceae</taxon>
        <taxon>Aspergillus</taxon>
        <taxon>Aspergillus subgen. Circumdati</taxon>
    </lineage>
</organism>
<dbReference type="Gene3D" id="3.40.50.720">
    <property type="entry name" value="NAD(P)-binding Rossmann-like Domain"/>
    <property type="match status" value="2"/>
</dbReference>
<evidence type="ECO:0000313" key="8">
    <source>
        <dbReference type="Proteomes" id="UP000247810"/>
    </source>
</evidence>
<keyword evidence="8" id="KW-1185">Reference proteome</keyword>
<keyword evidence="2 4" id="KW-0560">Oxidoreductase</keyword>
<evidence type="ECO:0000313" key="7">
    <source>
        <dbReference type="EMBL" id="PYH92906.1"/>
    </source>
</evidence>
<evidence type="ECO:0000259" key="6">
    <source>
        <dbReference type="Pfam" id="PF02826"/>
    </source>
</evidence>
<feature type="domain" description="D-isomer specific 2-hydroxyacid dehydrogenase NAD-binding" evidence="6">
    <location>
        <begin position="120"/>
        <end position="310"/>
    </location>
</feature>
<dbReference type="VEuPathDB" id="FungiDB:BO71DRAFT_382587"/>
<dbReference type="PROSITE" id="PS00671">
    <property type="entry name" value="D_2_HYDROXYACID_DH_3"/>
    <property type="match status" value="1"/>
</dbReference>
<dbReference type="GO" id="GO:0016616">
    <property type="term" value="F:oxidoreductase activity, acting on the CH-OH group of donors, NAD or NADP as acceptor"/>
    <property type="evidence" value="ECO:0007669"/>
    <property type="project" value="InterPro"/>
</dbReference>